<organism evidence="2 3">
    <name type="scientific">Anabaenopsis circularis NIES-21</name>
    <dbReference type="NCBI Taxonomy" id="1085406"/>
    <lineage>
        <taxon>Bacteria</taxon>
        <taxon>Bacillati</taxon>
        <taxon>Cyanobacteriota</taxon>
        <taxon>Cyanophyceae</taxon>
        <taxon>Nostocales</taxon>
        <taxon>Nodulariaceae</taxon>
        <taxon>Anabaenopsis</taxon>
    </lineage>
</organism>
<dbReference type="AlphaFoldDB" id="A0A1Z4GC48"/>
<dbReference type="SUPFAM" id="SSF52540">
    <property type="entry name" value="P-loop containing nucleoside triphosphate hydrolases"/>
    <property type="match status" value="1"/>
</dbReference>
<dbReference type="PIRSF" id="PIRSF009320">
    <property type="entry name" value="Nuc_binding_HP_1000"/>
    <property type="match status" value="1"/>
</dbReference>
<evidence type="ECO:0000313" key="2">
    <source>
        <dbReference type="EMBL" id="BAY15062.1"/>
    </source>
</evidence>
<gene>
    <name evidence="2" type="primary">parA</name>
    <name evidence="2" type="ORF">NIES21_08760</name>
</gene>
<evidence type="ECO:0000259" key="1">
    <source>
        <dbReference type="Pfam" id="PF01656"/>
    </source>
</evidence>
<proteinExistence type="predicted"/>
<evidence type="ECO:0000313" key="3">
    <source>
        <dbReference type="Proteomes" id="UP000218287"/>
    </source>
</evidence>
<dbReference type="InterPro" id="IPR027417">
    <property type="entry name" value="P-loop_NTPase"/>
</dbReference>
<dbReference type="CDD" id="cd02042">
    <property type="entry name" value="ParAB_family"/>
    <property type="match status" value="1"/>
</dbReference>
<keyword evidence="3" id="KW-1185">Reference proteome</keyword>
<accession>A0A1Z4GC48</accession>
<sequence length="213" mass="22928">MIIGLTNQKGGAGKTTVSGHLAYWLSQQGTVMIVDADAQQSSTNWMKDLQLPCKTMIDPDDLFDELPTLAEQYDAVVVDGPGSLSETTKAILSRCDLALVPCKPAGLDMHSTSKMVRILRQARELRSGMPHVGLFLNQAKKGTVLLKDAQRALSEKNTGFPLLKTMVYDLQVIADAPGQGTTVWGLPGATAKRAAKDFEALFTEALGVVNGKR</sequence>
<dbReference type="PANTHER" id="PTHR13696">
    <property type="entry name" value="P-LOOP CONTAINING NUCLEOSIDE TRIPHOSPHATE HYDROLASE"/>
    <property type="match status" value="1"/>
</dbReference>
<dbReference type="PANTHER" id="PTHR13696:SF96">
    <property type="entry name" value="COBQ_COBB_MIND_PARA NUCLEOTIDE BINDING DOMAIN-CONTAINING PROTEIN"/>
    <property type="match status" value="1"/>
</dbReference>
<dbReference type="OrthoDB" id="69313at2"/>
<dbReference type="InterPro" id="IPR050678">
    <property type="entry name" value="DNA_Partitioning_ATPase"/>
</dbReference>
<reference evidence="2 3" key="1">
    <citation type="submission" date="2017-06" db="EMBL/GenBank/DDBJ databases">
        <title>Genome sequencing of cyanobaciteial culture collection at National Institute for Environmental Studies (NIES).</title>
        <authorList>
            <person name="Hirose Y."/>
            <person name="Shimura Y."/>
            <person name="Fujisawa T."/>
            <person name="Nakamura Y."/>
            <person name="Kawachi M."/>
        </authorList>
    </citation>
    <scope>NUCLEOTIDE SEQUENCE [LARGE SCALE GENOMIC DNA]</scope>
    <source>
        <strain evidence="2 3">NIES-21</strain>
    </source>
</reference>
<dbReference type="EMBL" id="AP018174">
    <property type="protein sequence ID" value="BAY15062.1"/>
    <property type="molecule type" value="Genomic_DNA"/>
</dbReference>
<dbReference type="InterPro" id="IPR002586">
    <property type="entry name" value="CobQ/CobB/MinD/ParA_Nub-bd_dom"/>
</dbReference>
<dbReference type="Gene3D" id="3.40.50.300">
    <property type="entry name" value="P-loop containing nucleotide triphosphate hydrolases"/>
    <property type="match status" value="1"/>
</dbReference>
<protein>
    <submittedName>
        <fullName evidence="2">Plasmid partitioning protein ParA</fullName>
    </submittedName>
</protein>
<dbReference type="Pfam" id="PF01656">
    <property type="entry name" value="CbiA"/>
    <property type="match status" value="1"/>
</dbReference>
<dbReference type="Proteomes" id="UP000218287">
    <property type="component" value="Chromosome"/>
</dbReference>
<name>A0A1Z4GC48_9CYAN</name>
<feature type="domain" description="CobQ/CobB/MinD/ParA nucleotide binding" evidence="1">
    <location>
        <begin position="5"/>
        <end position="180"/>
    </location>
</feature>